<evidence type="ECO:0008006" key="4">
    <source>
        <dbReference type="Google" id="ProtNLM"/>
    </source>
</evidence>
<proteinExistence type="predicted"/>
<reference evidence="3" key="1">
    <citation type="submission" date="2023-05" db="EMBL/GenBank/DDBJ databases">
        <title>Sedimentitalea sp. nov. JM2-8.</title>
        <authorList>
            <person name="Huang J."/>
        </authorList>
    </citation>
    <scope>NUCLEOTIDE SEQUENCE [LARGE SCALE GENOMIC DNA]</scope>
    <source>
        <strain evidence="3">KHS03</strain>
    </source>
</reference>
<dbReference type="RefSeq" id="WP_316772793.1">
    <property type="nucleotide sequence ID" value="NZ_JASMWN010000001.1"/>
</dbReference>
<name>A0ABU3V9F5_9RHOB</name>
<keyword evidence="3" id="KW-1185">Reference proteome</keyword>
<protein>
    <recommendedName>
        <fullName evidence="4">DUF1192 domain-containing protein</fullName>
    </recommendedName>
</protein>
<gene>
    <name evidence="2" type="ORF">QO231_02220</name>
</gene>
<evidence type="ECO:0000313" key="2">
    <source>
        <dbReference type="EMBL" id="MDU9002665.1"/>
    </source>
</evidence>
<accession>A0ABU3V9F5</accession>
<sequence length="58" mass="6574">MNMTENTGGLVQPIKRPAREIDTLRDTLDDALRRIAALEVEVARLRGELPQIPTENFE</sequence>
<dbReference type="EMBL" id="JASMWN010000001">
    <property type="protein sequence ID" value="MDU9002665.1"/>
    <property type="molecule type" value="Genomic_DNA"/>
</dbReference>
<organism evidence="2 3">
    <name type="scientific">Sedimentitalea todarodis</name>
    <dbReference type="NCBI Taxonomy" id="1631240"/>
    <lineage>
        <taxon>Bacteria</taxon>
        <taxon>Pseudomonadati</taxon>
        <taxon>Pseudomonadota</taxon>
        <taxon>Alphaproteobacteria</taxon>
        <taxon>Rhodobacterales</taxon>
        <taxon>Paracoccaceae</taxon>
        <taxon>Sedimentitalea</taxon>
    </lineage>
</organism>
<feature type="coiled-coil region" evidence="1">
    <location>
        <begin position="21"/>
        <end position="48"/>
    </location>
</feature>
<comment type="caution">
    <text evidence="2">The sequence shown here is derived from an EMBL/GenBank/DDBJ whole genome shotgun (WGS) entry which is preliminary data.</text>
</comment>
<evidence type="ECO:0000313" key="3">
    <source>
        <dbReference type="Proteomes" id="UP001255416"/>
    </source>
</evidence>
<dbReference type="Proteomes" id="UP001255416">
    <property type="component" value="Unassembled WGS sequence"/>
</dbReference>
<evidence type="ECO:0000256" key="1">
    <source>
        <dbReference type="SAM" id="Coils"/>
    </source>
</evidence>
<keyword evidence="1" id="KW-0175">Coiled coil</keyword>